<proteinExistence type="predicted"/>
<comment type="caution">
    <text evidence="1">The sequence shown here is derived from an EMBL/GenBank/DDBJ whole genome shotgun (WGS) entry which is preliminary data.</text>
</comment>
<sequence>MPQIHTLLNIDECQKLRSIPSNRYPPSRTELENQLVCTNQDQEIAIDSSYEDVSKIICRYTDDIKNALIVINSYLYKGEFIVFDLDRPEDDPLAIWLRFDTLLDLQKEIEL</sequence>
<name>A0A9N8Z5X1_9GLOM</name>
<evidence type="ECO:0000313" key="1">
    <source>
        <dbReference type="EMBL" id="CAG8475132.1"/>
    </source>
</evidence>
<dbReference type="EMBL" id="CAJVQA010000445">
    <property type="protein sequence ID" value="CAG8475132.1"/>
    <property type="molecule type" value="Genomic_DNA"/>
</dbReference>
<protein>
    <submittedName>
        <fullName evidence="1">6841_t:CDS:1</fullName>
    </submittedName>
</protein>
<gene>
    <name evidence="1" type="ORF">CPELLU_LOCUS1257</name>
</gene>
<evidence type="ECO:0000313" key="2">
    <source>
        <dbReference type="Proteomes" id="UP000789759"/>
    </source>
</evidence>
<dbReference type="OrthoDB" id="2435627at2759"/>
<organism evidence="1 2">
    <name type="scientific">Cetraspora pellucida</name>
    <dbReference type="NCBI Taxonomy" id="1433469"/>
    <lineage>
        <taxon>Eukaryota</taxon>
        <taxon>Fungi</taxon>
        <taxon>Fungi incertae sedis</taxon>
        <taxon>Mucoromycota</taxon>
        <taxon>Glomeromycotina</taxon>
        <taxon>Glomeromycetes</taxon>
        <taxon>Diversisporales</taxon>
        <taxon>Gigasporaceae</taxon>
        <taxon>Cetraspora</taxon>
    </lineage>
</organism>
<dbReference type="Proteomes" id="UP000789759">
    <property type="component" value="Unassembled WGS sequence"/>
</dbReference>
<dbReference type="AlphaFoldDB" id="A0A9N8Z5X1"/>
<reference evidence="1" key="1">
    <citation type="submission" date="2021-06" db="EMBL/GenBank/DDBJ databases">
        <authorList>
            <person name="Kallberg Y."/>
            <person name="Tangrot J."/>
            <person name="Rosling A."/>
        </authorList>
    </citation>
    <scope>NUCLEOTIDE SEQUENCE</scope>
    <source>
        <strain evidence="1">FL966</strain>
    </source>
</reference>
<accession>A0A9N8Z5X1</accession>
<keyword evidence="2" id="KW-1185">Reference proteome</keyword>